<dbReference type="InterPro" id="IPR027417">
    <property type="entry name" value="P-loop_NTPase"/>
</dbReference>
<feature type="transmembrane region" description="Helical" evidence="7">
    <location>
        <begin position="20"/>
        <end position="44"/>
    </location>
</feature>
<gene>
    <name evidence="10" type="ORF">GA0070604_3837</name>
</gene>
<dbReference type="EMBL" id="FMHY01000002">
    <property type="protein sequence ID" value="SCL58459.1"/>
    <property type="molecule type" value="Genomic_DNA"/>
</dbReference>
<dbReference type="PROSITE" id="PS50929">
    <property type="entry name" value="ABC_TM1F"/>
    <property type="match status" value="1"/>
</dbReference>
<evidence type="ECO:0000256" key="7">
    <source>
        <dbReference type="SAM" id="Phobius"/>
    </source>
</evidence>
<evidence type="ECO:0000313" key="10">
    <source>
        <dbReference type="EMBL" id="SCL58459.1"/>
    </source>
</evidence>
<feature type="transmembrane region" description="Helical" evidence="7">
    <location>
        <begin position="165"/>
        <end position="185"/>
    </location>
</feature>
<dbReference type="InterPro" id="IPR003439">
    <property type="entry name" value="ABC_transporter-like_ATP-bd"/>
</dbReference>
<proteinExistence type="predicted"/>
<evidence type="ECO:0000256" key="2">
    <source>
        <dbReference type="ARBA" id="ARBA00022692"/>
    </source>
</evidence>
<dbReference type="GO" id="GO:0005886">
    <property type="term" value="C:plasma membrane"/>
    <property type="evidence" value="ECO:0007669"/>
    <property type="project" value="UniProtKB-SubCell"/>
</dbReference>
<dbReference type="PROSITE" id="PS00211">
    <property type="entry name" value="ABC_TRANSPORTER_1"/>
    <property type="match status" value="1"/>
</dbReference>
<feature type="domain" description="ABC transporter" evidence="8">
    <location>
        <begin position="348"/>
        <end position="579"/>
    </location>
</feature>
<dbReference type="PROSITE" id="PS50893">
    <property type="entry name" value="ABC_TRANSPORTER_2"/>
    <property type="match status" value="1"/>
</dbReference>
<evidence type="ECO:0000259" key="9">
    <source>
        <dbReference type="PROSITE" id="PS50929"/>
    </source>
</evidence>
<feature type="transmembrane region" description="Helical" evidence="7">
    <location>
        <begin position="140"/>
        <end position="159"/>
    </location>
</feature>
<keyword evidence="5 7" id="KW-1133">Transmembrane helix</keyword>
<dbReference type="Pfam" id="PF00005">
    <property type="entry name" value="ABC_tran"/>
    <property type="match status" value="1"/>
</dbReference>
<feature type="transmembrane region" description="Helical" evidence="7">
    <location>
        <begin position="64"/>
        <end position="82"/>
    </location>
</feature>
<dbReference type="Gene3D" id="1.20.1560.10">
    <property type="entry name" value="ABC transporter type 1, transmembrane domain"/>
    <property type="match status" value="1"/>
</dbReference>
<dbReference type="SMART" id="SM00382">
    <property type="entry name" value="AAA"/>
    <property type="match status" value="1"/>
</dbReference>
<comment type="subcellular location">
    <subcellularLocation>
        <location evidence="1">Cell membrane</location>
        <topology evidence="1">Multi-pass membrane protein</topology>
    </subcellularLocation>
</comment>
<dbReference type="InterPro" id="IPR003593">
    <property type="entry name" value="AAA+_ATPase"/>
</dbReference>
<evidence type="ECO:0000256" key="6">
    <source>
        <dbReference type="ARBA" id="ARBA00023136"/>
    </source>
</evidence>
<dbReference type="InterPro" id="IPR017871">
    <property type="entry name" value="ABC_transporter-like_CS"/>
</dbReference>
<dbReference type="PANTHER" id="PTHR43394">
    <property type="entry name" value="ATP-DEPENDENT PERMEASE MDL1, MITOCHONDRIAL"/>
    <property type="match status" value="1"/>
</dbReference>
<dbReference type="Proteomes" id="UP000199696">
    <property type="component" value="Unassembled WGS sequence"/>
</dbReference>
<dbReference type="InterPro" id="IPR036640">
    <property type="entry name" value="ABC1_TM_sf"/>
</dbReference>
<dbReference type="Pfam" id="PF00664">
    <property type="entry name" value="ABC_membrane"/>
    <property type="match status" value="1"/>
</dbReference>
<dbReference type="OrthoDB" id="9806127at2"/>
<dbReference type="GO" id="GO:0016887">
    <property type="term" value="F:ATP hydrolysis activity"/>
    <property type="evidence" value="ECO:0007669"/>
    <property type="project" value="InterPro"/>
</dbReference>
<accession>A0A1C6UXD0</accession>
<name>A0A1C6UXD0_9ACTN</name>
<dbReference type="GO" id="GO:0005524">
    <property type="term" value="F:ATP binding"/>
    <property type="evidence" value="ECO:0007669"/>
    <property type="project" value="UniProtKB-KW"/>
</dbReference>
<evidence type="ECO:0000256" key="4">
    <source>
        <dbReference type="ARBA" id="ARBA00022840"/>
    </source>
</evidence>
<evidence type="ECO:0000313" key="11">
    <source>
        <dbReference type="Proteomes" id="UP000199696"/>
    </source>
</evidence>
<keyword evidence="3" id="KW-0547">Nucleotide-binding</keyword>
<dbReference type="Gene3D" id="3.40.50.300">
    <property type="entry name" value="P-loop containing nucleotide triphosphate hydrolases"/>
    <property type="match status" value="1"/>
</dbReference>
<keyword evidence="11" id="KW-1185">Reference proteome</keyword>
<keyword evidence="4 10" id="KW-0067">ATP-binding</keyword>
<keyword evidence="2 7" id="KW-0812">Transmembrane</keyword>
<keyword evidence="6 7" id="KW-0472">Membrane</keyword>
<feature type="transmembrane region" description="Helical" evidence="7">
    <location>
        <begin position="255"/>
        <end position="275"/>
    </location>
</feature>
<dbReference type="GO" id="GO:0015421">
    <property type="term" value="F:ABC-type oligopeptide transporter activity"/>
    <property type="evidence" value="ECO:0007669"/>
    <property type="project" value="TreeGrafter"/>
</dbReference>
<evidence type="ECO:0000256" key="1">
    <source>
        <dbReference type="ARBA" id="ARBA00004651"/>
    </source>
</evidence>
<evidence type="ECO:0000256" key="5">
    <source>
        <dbReference type="ARBA" id="ARBA00022989"/>
    </source>
</evidence>
<dbReference type="SUPFAM" id="SSF52540">
    <property type="entry name" value="P-loop containing nucleoside triphosphate hydrolases"/>
    <property type="match status" value="1"/>
</dbReference>
<evidence type="ECO:0000256" key="3">
    <source>
        <dbReference type="ARBA" id="ARBA00022741"/>
    </source>
</evidence>
<dbReference type="AlphaFoldDB" id="A0A1C6UXD0"/>
<reference evidence="11" key="1">
    <citation type="submission" date="2016-06" db="EMBL/GenBank/DDBJ databases">
        <authorList>
            <person name="Varghese N."/>
            <person name="Submissions Spin"/>
        </authorList>
    </citation>
    <scope>NUCLEOTIDE SEQUENCE [LARGE SCALE GENOMIC DNA]</scope>
    <source>
        <strain evidence="11">DSM 44814</strain>
    </source>
</reference>
<feature type="domain" description="ABC transmembrane type-1" evidence="9">
    <location>
        <begin position="32"/>
        <end position="300"/>
    </location>
</feature>
<dbReference type="CDD" id="cd07346">
    <property type="entry name" value="ABC_6TM_exporters"/>
    <property type="match status" value="1"/>
</dbReference>
<evidence type="ECO:0000259" key="8">
    <source>
        <dbReference type="PROSITE" id="PS50893"/>
    </source>
</evidence>
<protein>
    <submittedName>
        <fullName evidence="10">ATP-binding cassette, subfamily B</fullName>
    </submittedName>
</protein>
<sequence>MAIRIGAPRDLLRQLTGSSLARLVALAPASIAGTAIWAVSGVAVTLALPSAAATAIDRVTGGGAPGSALVLLAGLIAIRVLIEAMDRVTETRAVTRIAARLRHRFTRHLFRLGVPGRTGHHTGDLLTRLTGNTAAGARGVPSLITVAVETAASLGGLIALTVIDWWLGAAFLLGVAPAVGLLRVLMRQVRGRYGDYLRHQGDIAARLTDTLAGIRTIRASGTADREIARVLAPLPALARTGHQTWRVQRDISWQLDVVLTGLRTLVLGIAGFGLVQGRITPGEFLAASLYLGFALGFLYQSDTLAYLAHAQANAGRVTEILDERPRGRAAPPGTTLLDRLPATGPGRLSLRQVSVTHDGHRILDRVDLDVPAGATVALVGPSGAGKTTLAMVAGRLVDPDEGEVRIDGVRVDRVTPAGLRGDIGYAFDQPVLLGDTVRDAITYGRPDAADEDGERAARIAQATDFVERLPAGFDTPLSQVPLSGGELQRLGLARAVAHGGRIMILDDATSSLDTATEARVTAALTSGLAGRTRLVVAHRAATAARADTVAWLEGGRIRAVGPHGRLWADHPEYRSVFAAGAAERRSE</sequence>
<organism evidence="10 11">
    <name type="scientific">Micromonospora eburnea</name>
    <dbReference type="NCBI Taxonomy" id="227316"/>
    <lineage>
        <taxon>Bacteria</taxon>
        <taxon>Bacillati</taxon>
        <taxon>Actinomycetota</taxon>
        <taxon>Actinomycetes</taxon>
        <taxon>Micromonosporales</taxon>
        <taxon>Micromonosporaceae</taxon>
        <taxon>Micromonospora</taxon>
    </lineage>
</organism>
<dbReference type="RefSeq" id="WP_091119990.1">
    <property type="nucleotide sequence ID" value="NZ_FMHY01000002.1"/>
</dbReference>
<dbReference type="STRING" id="227316.GA0070604_3837"/>
<dbReference type="SUPFAM" id="SSF90123">
    <property type="entry name" value="ABC transporter transmembrane region"/>
    <property type="match status" value="1"/>
</dbReference>
<dbReference type="PANTHER" id="PTHR43394:SF1">
    <property type="entry name" value="ATP-BINDING CASSETTE SUB-FAMILY B MEMBER 10, MITOCHONDRIAL"/>
    <property type="match status" value="1"/>
</dbReference>
<dbReference type="InterPro" id="IPR039421">
    <property type="entry name" value="Type_1_exporter"/>
</dbReference>
<dbReference type="InterPro" id="IPR011527">
    <property type="entry name" value="ABC1_TM_dom"/>
</dbReference>